<evidence type="ECO:0000313" key="2">
    <source>
        <dbReference type="Proteomes" id="UP001597419"/>
    </source>
</evidence>
<gene>
    <name evidence="1" type="ORF">ACFSYJ_08875</name>
</gene>
<sequence>MSSGIDGGRTDLSDVRWLPGGARLAAEARAELPQKDGLDAAFVALAALRAAGIAVPGQDEVARAAGTVRGPAHAPPGSAPRLDFRLTIPETPDPAAAGTPPDGLAAAIAELSGARLTSVPVTGEWTTDALFDLLVSLWELPRVAVLAQLDAAELGADDTPERALLDYLDTGVPPLWTARWRPVPRHFVALAGIRIGAEGTLVSVVDTYPSLGDNGVHDQPLEWVTAALRAGPSGVLLVVDADQALVAGAAVDVARLTPSFWAP</sequence>
<keyword evidence="2" id="KW-1185">Reference proteome</keyword>
<dbReference type="EMBL" id="JBHUKU010000004">
    <property type="protein sequence ID" value="MFD2458712.1"/>
    <property type="molecule type" value="Genomic_DNA"/>
</dbReference>
<name>A0ABW5GE59_9PSEU</name>
<dbReference type="Proteomes" id="UP001597419">
    <property type="component" value="Unassembled WGS sequence"/>
</dbReference>
<comment type="caution">
    <text evidence="1">The sequence shown here is derived from an EMBL/GenBank/DDBJ whole genome shotgun (WGS) entry which is preliminary data.</text>
</comment>
<organism evidence="1 2">
    <name type="scientific">Amycolatopsis samaneae</name>
    <dbReference type="NCBI Taxonomy" id="664691"/>
    <lineage>
        <taxon>Bacteria</taxon>
        <taxon>Bacillati</taxon>
        <taxon>Actinomycetota</taxon>
        <taxon>Actinomycetes</taxon>
        <taxon>Pseudonocardiales</taxon>
        <taxon>Pseudonocardiaceae</taxon>
        <taxon>Amycolatopsis</taxon>
    </lineage>
</organism>
<accession>A0ABW5GE59</accession>
<protein>
    <submittedName>
        <fullName evidence="1">DUF6885 family protein</fullName>
    </submittedName>
</protein>
<evidence type="ECO:0000313" key="1">
    <source>
        <dbReference type="EMBL" id="MFD2458712.1"/>
    </source>
</evidence>
<dbReference type="InterPro" id="IPR049252">
    <property type="entry name" value="DUF6885"/>
</dbReference>
<dbReference type="RefSeq" id="WP_345387497.1">
    <property type="nucleotide sequence ID" value="NZ_BAABHG010000002.1"/>
</dbReference>
<proteinExistence type="predicted"/>
<reference evidence="2" key="1">
    <citation type="journal article" date="2019" name="Int. J. Syst. Evol. Microbiol.">
        <title>The Global Catalogue of Microorganisms (GCM) 10K type strain sequencing project: providing services to taxonomists for standard genome sequencing and annotation.</title>
        <authorList>
            <consortium name="The Broad Institute Genomics Platform"/>
            <consortium name="The Broad Institute Genome Sequencing Center for Infectious Disease"/>
            <person name="Wu L."/>
            <person name="Ma J."/>
        </authorList>
    </citation>
    <scope>NUCLEOTIDE SEQUENCE [LARGE SCALE GENOMIC DNA]</scope>
    <source>
        <strain evidence="2">CGMCC 4.7643</strain>
    </source>
</reference>
<dbReference type="Pfam" id="PF21819">
    <property type="entry name" value="DUF6885"/>
    <property type="match status" value="1"/>
</dbReference>